<dbReference type="PANTHER" id="PTHR47515:SF1">
    <property type="entry name" value="BLR2054 PROTEIN"/>
    <property type="match status" value="1"/>
</dbReference>
<comment type="caution">
    <text evidence="2">The sequence shown here is derived from an EMBL/GenBank/DDBJ whole genome shotgun (WGS) entry which is preliminary data.</text>
</comment>
<evidence type="ECO:0000313" key="2">
    <source>
        <dbReference type="EMBL" id="PTW50385.1"/>
    </source>
</evidence>
<dbReference type="GO" id="GO:0015074">
    <property type="term" value="P:DNA integration"/>
    <property type="evidence" value="ECO:0007669"/>
    <property type="project" value="InterPro"/>
</dbReference>
<dbReference type="GO" id="GO:0003676">
    <property type="term" value="F:nucleic acid binding"/>
    <property type="evidence" value="ECO:0007669"/>
    <property type="project" value="InterPro"/>
</dbReference>
<dbReference type="Proteomes" id="UP000244037">
    <property type="component" value="Unassembled WGS sequence"/>
</dbReference>
<reference evidence="2 3" key="1">
    <citation type="submission" date="2018-04" db="EMBL/GenBank/DDBJ databases">
        <title>Genomic Encyclopedia of Archaeal and Bacterial Type Strains, Phase II (KMG-II): from individual species to whole genera.</title>
        <authorList>
            <person name="Goeker M."/>
        </authorList>
    </citation>
    <scope>NUCLEOTIDE SEQUENCE [LARGE SCALE GENOMIC DNA]</scope>
    <source>
        <strain evidence="2 3">DSM 19783</strain>
    </source>
</reference>
<feature type="domain" description="Integrase catalytic" evidence="1">
    <location>
        <begin position="9"/>
        <end position="170"/>
    </location>
</feature>
<dbReference type="PANTHER" id="PTHR47515">
    <property type="entry name" value="LOW CALCIUM RESPONSE LOCUS PROTEIN T"/>
    <property type="match status" value="1"/>
</dbReference>
<protein>
    <submittedName>
        <fullName evidence="2">Integrase-like protein</fullName>
    </submittedName>
</protein>
<dbReference type="SUPFAM" id="SSF53098">
    <property type="entry name" value="Ribonuclease H-like"/>
    <property type="match status" value="1"/>
</dbReference>
<dbReference type="InterPro" id="IPR012337">
    <property type="entry name" value="RNaseH-like_sf"/>
</dbReference>
<dbReference type="EMBL" id="QAYC01000004">
    <property type="protein sequence ID" value="PTW50385.1"/>
    <property type="molecule type" value="Genomic_DNA"/>
</dbReference>
<dbReference type="InterPro" id="IPR001584">
    <property type="entry name" value="Integrase_cat-core"/>
</dbReference>
<gene>
    <name evidence="2" type="ORF">C8N38_10419</name>
</gene>
<sequence length="180" mass="19995">MRARAPIPVEARPNARWSRGFVHDQFTNAQHFRVLNVVGNVTRECLGSPQDSSISERRVARDLIALIERWGKPGMIVSDNGTDLISNAILRRCSEKRIEWHSHRARKAHAEGVAESVTGRMRDDPLNETMCHDLAHARVVIAAGATDYDTERPYSALDDQTPADDAPTLTAAIARRCCAT</sequence>
<evidence type="ECO:0000259" key="1">
    <source>
        <dbReference type="PROSITE" id="PS50994"/>
    </source>
</evidence>
<accession>A0A8E2VKC8</accession>
<name>A0A8E2VKC8_9RHOB</name>
<dbReference type="Gene3D" id="3.30.420.10">
    <property type="entry name" value="Ribonuclease H-like superfamily/Ribonuclease H"/>
    <property type="match status" value="1"/>
</dbReference>
<dbReference type="PROSITE" id="PS50994">
    <property type="entry name" value="INTEGRASE"/>
    <property type="match status" value="1"/>
</dbReference>
<dbReference type="Pfam" id="PF13683">
    <property type="entry name" value="rve_3"/>
    <property type="match status" value="1"/>
</dbReference>
<proteinExistence type="predicted"/>
<dbReference type="InterPro" id="IPR036397">
    <property type="entry name" value="RNaseH_sf"/>
</dbReference>
<keyword evidence="3" id="KW-1185">Reference proteome</keyword>
<evidence type="ECO:0000313" key="3">
    <source>
        <dbReference type="Proteomes" id="UP000244037"/>
    </source>
</evidence>
<dbReference type="AlphaFoldDB" id="A0A8E2VKC8"/>
<organism evidence="2 3">
    <name type="scientific">Rhodovulum kholense</name>
    <dbReference type="NCBI Taxonomy" id="453584"/>
    <lineage>
        <taxon>Bacteria</taxon>
        <taxon>Pseudomonadati</taxon>
        <taxon>Pseudomonadota</taxon>
        <taxon>Alphaproteobacteria</taxon>
        <taxon>Rhodobacterales</taxon>
        <taxon>Paracoccaceae</taxon>
        <taxon>Rhodovulum</taxon>
    </lineage>
</organism>